<feature type="compositionally biased region" description="Gly residues" evidence="5">
    <location>
        <begin position="272"/>
        <end position="282"/>
    </location>
</feature>
<dbReference type="GO" id="GO:0000978">
    <property type="term" value="F:RNA polymerase II cis-regulatory region sequence-specific DNA binding"/>
    <property type="evidence" value="ECO:0007669"/>
    <property type="project" value="TreeGrafter"/>
</dbReference>
<name>A0A1D8N662_YARLL</name>
<dbReference type="GO" id="GO:0005634">
    <property type="term" value="C:nucleus"/>
    <property type="evidence" value="ECO:0007669"/>
    <property type="project" value="UniProtKB-UniRule"/>
</dbReference>
<dbReference type="KEGG" id="yli:2906914"/>
<dbReference type="InterPro" id="IPR050140">
    <property type="entry name" value="SRY-related_HMG-box_TF-like"/>
</dbReference>
<dbReference type="RefSeq" id="XP_500419.3">
    <property type="nucleotide sequence ID" value="XM_500419.3"/>
</dbReference>
<dbReference type="PANTHER" id="PTHR10270">
    <property type="entry name" value="SOX TRANSCRIPTION FACTOR"/>
    <property type="match status" value="1"/>
</dbReference>
<feature type="compositionally biased region" description="Low complexity" evidence="5">
    <location>
        <begin position="87"/>
        <end position="96"/>
    </location>
</feature>
<dbReference type="Gene3D" id="1.10.30.10">
    <property type="entry name" value="High mobility group box domain"/>
    <property type="match status" value="1"/>
</dbReference>
<gene>
    <name evidence="7" type="ORF">YALI1_B03404g</name>
</gene>
<evidence type="ECO:0000313" key="7">
    <source>
        <dbReference type="EMBL" id="AOW01115.1"/>
    </source>
</evidence>
<feature type="compositionally biased region" description="Low complexity" evidence="5">
    <location>
        <begin position="372"/>
        <end position="404"/>
    </location>
</feature>
<dbReference type="VEuPathDB" id="FungiDB:YALI1_B03404g"/>
<evidence type="ECO:0000256" key="4">
    <source>
        <dbReference type="PROSITE-ProRule" id="PRU00267"/>
    </source>
</evidence>
<feature type="compositionally biased region" description="Low complexity" evidence="5">
    <location>
        <begin position="64"/>
        <end position="80"/>
    </location>
</feature>
<dbReference type="AlphaFoldDB" id="A0A1D8N662"/>
<dbReference type="PROSITE" id="PS50118">
    <property type="entry name" value="HMG_BOX_2"/>
    <property type="match status" value="1"/>
</dbReference>
<dbReference type="OMA" id="PANSLAC"/>
<evidence type="ECO:0000256" key="5">
    <source>
        <dbReference type="SAM" id="MobiDB-lite"/>
    </source>
</evidence>
<evidence type="ECO:0000259" key="6">
    <source>
        <dbReference type="PROSITE" id="PS50118"/>
    </source>
</evidence>
<dbReference type="GO" id="GO:0001228">
    <property type="term" value="F:DNA-binding transcription activator activity, RNA polymerase II-specific"/>
    <property type="evidence" value="ECO:0007669"/>
    <property type="project" value="TreeGrafter"/>
</dbReference>
<accession>A0A1D8N662</accession>
<organism evidence="7 8">
    <name type="scientific">Yarrowia lipolytica</name>
    <name type="common">Candida lipolytica</name>
    <dbReference type="NCBI Taxonomy" id="4952"/>
    <lineage>
        <taxon>Eukaryota</taxon>
        <taxon>Fungi</taxon>
        <taxon>Dikarya</taxon>
        <taxon>Ascomycota</taxon>
        <taxon>Saccharomycotina</taxon>
        <taxon>Dipodascomycetes</taxon>
        <taxon>Dipodascales</taxon>
        <taxon>Dipodascales incertae sedis</taxon>
        <taxon>Yarrowia</taxon>
    </lineage>
</organism>
<keyword evidence="2 4" id="KW-0238">DNA-binding</keyword>
<evidence type="ECO:0000256" key="1">
    <source>
        <dbReference type="ARBA" id="ARBA00023015"/>
    </source>
</evidence>
<keyword evidence="4" id="KW-0539">Nucleus</keyword>
<feature type="region of interest" description="Disordered" evidence="5">
    <location>
        <begin position="335"/>
        <end position="425"/>
    </location>
</feature>
<feature type="compositionally biased region" description="Low complexity" evidence="5">
    <location>
        <begin position="283"/>
        <end position="301"/>
    </location>
</feature>
<feature type="compositionally biased region" description="Basic and acidic residues" evidence="5">
    <location>
        <begin position="714"/>
        <end position="729"/>
    </location>
</feature>
<dbReference type="FunFam" id="1.10.30.10:FF:000041">
    <property type="entry name" value="HMG box family protein"/>
    <property type="match status" value="1"/>
</dbReference>
<feature type="compositionally biased region" description="Pro residues" evidence="5">
    <location>
        <begin position="303"/>
        <end position="313"/>
    </location>
</feature>
<dbReference type="SUPFAM" id="SSF47095">
    <property type="entry name" value="HMG-box"/>
    <property type="match status" value="1"/>
</dbReference>
<dbReference type="Pfam" id="PF00505">
    <property type="entry name" value="HMG_box"/>
    <property type="match status" value="1"/>
</dbReference>
<evidence type="ECO:0000256" key="2">
    <source>
        <dbReference type="ARBA" id="ARBA00023125"/>
    </source>
</evidence>
<evidence type="ECO:0000256" key="3">
    <source>
        <dbReference type="ARBA" id="ARBA00023163"/>
    </source>
</evidence>
<dbReference type="CDD" id="cd01389">
    <property type="entry name" value="HMG-box_ROX1-like"/>
    <property type="match status" value="1"/>
</dbReference>
<feature type="compositionally biased region" description="Low complexity" evidence="5">
    <location>
        <begin position="16"/>
        <end position="50"/>
    </location>
</feature>
<feature type="DNA-binding region" description="HMG box" evidence="4">
    <location>
        <begin position="151"/>
        <end position="219"/>
    </location>
</feature>
<dbReference type="eggNOG" id="KOG0527">
    <property type="taxonomic scope" value="Eukaryota"/>
</dbReference>
<feature type="compositionally biased region" description="Basic and acidic residues" evidence="5">
    <location>
        <begin position="357"/>
        <end position="371"/>
    </location>
</feature>
<dbReference type="SMART" id="SM00398">
    <property type="entry name" value="HMG"/>
    <property type="match status" value="1"/>
</dbReference>
<dbReference type="GO" id="GO:0000122">
    <property type="term" value="P:negative regulation of transcription by RNA polymerase II"/>
    <property type="evidence" value="ECO:0007669"/>
    <property type="project" value="UniProtKB-ARBA"/>
</dbReference>
<feature type="region of interest" description="Disordered" evidence="5">
    <location>
        <begin position="447"/>
        <end position="480"/>
    </location>
</feature>
<dbReference type="VEuPathDB" id="FungiDB:YALI0_B02266g"/>
<dbReference type="PANTHER" id="PTHR10270:SF161">
    <property type="entry name" value="SEX-DETERMINING REGION Y PROTEIN"/>
    <property type="match status" value="1"/>
</dbReference>
<evidence type="ECO:0000313" key="8">
    <source>
        <dbReference type="Proteomes" id="UP000182444"/>
    </source>
</evidence>
<dbReference type="Proteomes" id="UP000182444">
    <property type="component" value="Chromosome 1B"/>
</dbReference>
<dbReference type="GO" id="GO:0030154">
    <property type="term" value="P:cell differentiation"/>
    <property type="evidence" value="ECO:0007669"/>
    <property type="project" value="TreeGrafter"/>
</dbReference>
<feature type="compositionally biased region" description="Low complexity" evidence="5">
    <location>
        <begin position="104"/>
        <end position="121"/>
    </location>
</feature>
<feature type="region of interest" description="Disordered" evidence="5">
    <location>
        <begin position="214"/>
        <end position="237"/>
    </location>
</feature>
<feature type="compositionally biased region" description="Polar residues" evidence="5">
    <location>
        <begin position="411"/>
        <end position="423"/>
    </location>
</feature>
<proteinExistence type="predicted"/>
<keyword evidence="3" id="KW-0804">Transcription</keyword>
<feature type="region of interest" description="Disordered" evidence="5">
    <location>
        <begin position="554"/>
        <end position="608"/>
    </location>
</feature>
<dbReference type="InterPro" id="IPR009071">
    <property type="entry name" value="HMG_box_dom"/>
</dbReference>
<feature type="domain" description="HMG box" evidence="6">
    <location>
        <begin position="151"/>
        <end position="219"/>
    </location>
</feature>
<feature type="region of interest" description="Disordered" evidence="5">
    <location>
        <begin position="1"/>
        <end position="134"/>
    </location>
</feature>
<feature type="compositionally biased region" description="Basic and acidic residues" evidence="5">
    <location>
        <begin position="760"/>
        <end position="788"/>
    </location>
</feature>
<protein>
    <recommendedName>
        <fullName evidence="6">HMG box domain-containing protein</fullName>
    </recommendedName>
</protein>
<dbReference type="GeneID" id="2906914"/>
<feature type="compositionally biased region" description="Basic and acidic residues" evidence="5">
    <location>
        <begin position="566"/>
        <end position="601"/>
    </location>
</feature>
<feature type="compositionally biased region" description="Basic and acidic residues" evidence="5">
    <location>
        <begin position="798"/>
        <end position="812"/>
    </location>
</feature>
<dbReference type="EMBL" id="CP017554">
    <property type="protein sequence ID" value="AOW01115.1"/>
    <property type="molecule type" value="Genomic_DNA"/>
</dbReference>
<feature type="compositionally biased region" description="Basic residues" evidence="5">
    <location>
        <begin position="54"/>
        <end position="63"/>
    </location>
</feature>
<feature type="region of interest" description="Disordered" evidence="5">
    <location>
        <begin position="707"/>
        <end position="838"/>
    </location>
</feature>
<keyword evidence="1" id="KW-0805">Transcription regulation</keyword>
<dbReference type="InterPro" id="IPR036910">
    <property type="entry name" value="HMG_box_dom_sf"/>
</dbReference>
<reference evidence="7 8" key="1">
    <citation type="journal article" date="2016" name="PLoS ONE">
        <title>Sequence Assembly of Yarrowia lipolytica Strain W29/CLIB89 Shows Transposable Element Diversity.</title>
        <authorList>
            <person name="Magnan C."/>
            <person name="Yu J."/>
            <person name="Chang I."/>
            <person name="Jahn E."/>
            <person name="Kanomata Y."/>
            <person name="Wu J."/>
            <person name="Zeller M."/>
            <person name="Oakes M."/>
            <person name="Baldi P."/>
            <person name="Sandmeyer S."/>
        </authorList>
    </citation>
    <scope>NUCLEOTIDE SEQUENCE [LARGE SCALE GENOMIC DNA]</scope>
    <source>
        <strain evidence="8">CLIB89(W29)</strain>
    </source>
</reference>
<feature type="region of interest" description="Disordered" evidence="5">
    <location>
        <begin position="252"/>
        <end position="323"/>
    </location>
</feature>
<sequence>MSYNGPPGQGPPHNTPQQQQQQQQQQQAQQHQQQAQQHQQHQQQQQQHPPQLHHPQHHPHPQHQHPQYMYYPPGHAGHPAHGPPPHQQQQPQQQQHGPPPPQAHPQSHGPPQQQQQQQQHQAPPPPQQQQPSNIPPLAQAHVCICPNVTRVPRPRNAFILYRQHHHSIVVAENPGKSNPEISKIIGEQWRSLAQTEKDFWVQLSDEEKRSHLERFPDYRYQPRRNPKKNGGENNSGVCPVCRGITSAGAGAGNTYSPRHSSGGSSGSVGSIGSMGGSVGGNSSGSFSSISSSHSSFDASSGMPYPPPPPPPPQAALFHPHYPHPAARYSYPTSVEHVAAQTRHNSAPETFSALPRIVPRDELEMEGRDRAASHGQGHQGSVSGPHGPPNSTAPTSAASSSSQPPGKHIKFENTTPKLSSQPLQYSPAFHSPLSLNSLTHRTRLPPTHALIEEDHATKRRRTSSYHDPLAPHHLPQQQRRSVRYKSAIAIASGRISPLVAEEGGPMSMREKADALSMLCEPLPGQVSERSRIVAIEGGGEWGRKVVDSVKEKLSNASVAGTAATEPAKVEPTEAKGKEAEVADKNEAKAETPTEVKSAEAADSKNAPTDSKYSFVTLHNIAGASDTPTTSTNPSTTPANSLACIINQKPDFITDGFASAMWNITCLHQLVSNYFHSAQHKTSQPGVVLLHGYLVTIADKFVQEHLMRQSHTSTYSEEHESEAMERWKRDTSVIPEESESGSPASVGGSGRSPSVAIAPHAGAEHELSRDEPTSATRDPTRESVSHDPVHNAHPHVTSHHQHETRVAELAHESRGSISRDSPHHHGSVSHDPLMSRASVSESVSSASASSYLEEWMSSANLLRGLPAPDILIYLQAEGSELESSAVELRGQGKLVVVRGDDSIFEKVVDKIVHIIEAL</sequence>